<keyword evidence="2" id="KW-0732">Signal</keyword>
<evidence type="ECO:0000256" key="2">
    <source>
        <dbReference type="SAM" id="SignalP"/>
    </source>
</evidence>
<dbReference type="RefSeq" id="WP_135074736.1">
    <property type="nucleotide sequence ID" value="NZ_SPSB01000004.1"/>
</dbReference>
<name>A0A4Y9QKB3_9BACT</name>
<feature type="signal peptide" evidence="2">
    <location>
        <begin position="1"/>
        <end position="20"/>
    </location>
</feature>
<comment type="caution">
    <text evidence="4">The sequence shown here is derived from an EMBL/GenBank/DDBJ whole genome shotgun (WGS) entry which is preliminary data.</text>
</comment>
<dbReference type="InterPro" id="IPR005545">
    <property type="entry name" value="YCII"/>
</dbReference>
<keyword evidence="5" id="KW-1185">Reference proteome</keyword>
<accession>A0A4Y9QKB3</accession>
<protein>
    <recommendedName>
        <fullName evidence="3">YCII-related domain-containing protein</fullName>
    </recommendedName>
</protein>
<feature type="domain" description="YCII-related" evidence="3">
    <location>
        <begin position="55"/>
        <end position="126"/>
    </location>
</feature>
<evidence type="ECO:0000256" key="1">
    <source>
        <dbReference type="ARBA" id="ARBA00007689"/>
    </source>
</evidence>
<comment type="similarity">
    <text evidence="1">Belongs to the YciI family.</text>
</comment>
<dbReference type="OrthoDB" id="8481699at2"/>
<evidence type="ECO:0000259" key="3">
    <source>
        <dbReference type="Pfam" id="PF03795"/>
    </source>
</evidence>
<feature type="chain" id="PRO_5021205714" description="YCII-related domain-containing protein" evidence="2">
    <location>
        <begin position="21"/>
        <end position="151"/>
    </location>
</feature>
<dbReference type="Proteomes" id="UP000297647">
    <property type="component" value="Unassembled WGS sequence"/>
</dbReference>
<dbReference type="AlphaFoldDB" id="A0A4Y9QKB3"/>
<sequence length="151" mass="16946">MKTLYLSFFLFLAGIGGAFAQNPDFDQELATKLGADDYGMKKYVIAFLYRGDRVNEYSAEERAKLQQGHLANINKLAEEGKMVLAGPFFGNEDLRGLFFFNVESLEEAQKLTESDPSIQAGVLKMVLKEWYGSAALPLLLELHSKIQKEDI</sequence>
<evidence type="ECO:0000313" key="5">
    <source>
        <dbReference type="Proteomes" id="UP000297647"/>
    </source>
</evidence>
<dbReference type="EMBL" id="SPSB01000004">
    <property type="protein sequence ID" value="TFV93141.1"/>
    <property type="molecule type" value="Genomic_DNA"/>
</dbReference>
<dbReference type="SUPFAM" id="SSF54909">
    <property type="entry name" value="Dimeric alpha+beta barrel"/>
    <property type="match status" value="1"/>
</dbReference>
<organism evidence="4 5">
    <name type="scientific">Algoriphagus kandeliae</name>
    <dbReference type="NCBI Taxonomy" id="2562278"/>
    <lineage>
        <taxon>Bacteria</taxon>
        <taxon>Pseudomonadati</taxon>
        <taxon>Bacteroidota</taxon>
        <taxon>Cytophagia</taxon>
        <taxon>Cytophagales</taxon>
        <taxon>Cyclobacteriaceae</taxon>
        <taxon>Algoriphagus</taxon>
    </lineage>
</organism>
<dbReference type="InterPro" id="IPR011008">
    <property type="entry name" value="Dimeric_a/b-barrel"/>
</dbReference>
<dbReference type="Gene3D" id="3.30.70.1060">
    <property type="entry name" value="Dimeric alpha+beta barrel"/>
    <property type="match status" value="1"/>
</dbReference>
<reference evidence="4 5" key="1">
    <citation type="submission" date="2019-03" db="EMBL/GenBank/DDBJ databases">
        <title>Algoriphagus sp. nov, a new strain isolated from root system soil of mangrove plant Kandelia.</title>
        <authorList>
            <person name="Yin Q."/>
            <person name="Wang K."/>
            <person name="Song Z."/>
        </authorList>
    </citation>
    <scope>NUCLEOTIDE SEQUENCE [LARGE SCALE GENOMIC DNA]</scope>
    <source>
        <strain evidence="4 5">XY-J91</strain>
    </source>
</reference>
<evidence type="ECO:0000313" key="4">
    <source>
        <dbReference type="EMBL" id="TFV93141.1"/>
    </source>
</evidence>
<proteinExistence type="inferred from homology"/>
<gene>
    <name evidence="4" type="ORF">E4S40_12815</name>
</gene>
<dbReference type="Pfam" id="PF03795">
    <property type="entry name" value="YCII"/>
    <property type="match status" value="1"/>
</dbReference>